<dbReference type="RefSeq" id="WP_210807569.1">
    <property type="nucleotide sequence ID" value="NZ_JAGQDG010000002.1"/>
</dbReference>
<keyword evidence="2" id="KW-1185">Reference proteome</keyword>
<accession>A0ABS5DW12</accession>
<evidence type="ECO:0000313" key="2">
    <source>
        <dbReference type="Proteomes" id="UP000672097"/>
    </source>
</evidence>
<reference evidence="1 2" key="1">
    <citation type="submission" date="2021-04" db="EMBL/GenBank/DDBJ databases">
        <title>The genome sequence of type strain Ideonella paludis KCTC 32238.</title>
        <authorList>
            <person name="Liu Y."/>
        </authorList>
    </citation>
    <scope>NUCLEOTIDE SEQUENCE [LARGE SCALE GENOMIC DNA]</scope>
    <source>
        <strain evidence="1 2">KCTC 32238</strain>
    </source>
</reference>
<proteinExistence type="predicted"/>
<evidence type="ECO:0000313" key="1">
    <source>
        <dbReference type="EMBL" id="MBQ0935046.1"/>
    </source>
</evidence>
<protein>
    <submittedName>
        <fullName evidence="1">Uncharacterized protein</fullName>
    </submittedName>
</protein>
<organism evidence="1 2">
    <name type="scientific">Ideonella paludis</name>
    <dbReference type="NCBI Taxonomy" id="1233411"/>
    <lineage>
        <taxon>Bacteria</taxon>
        <taxon>Pseudomonadati</taxon>
        <taxon>Pseudomonadota</taxon>
        <taxon>Betaproteobacteria</taxon>
        <taxon>Burkholderiales</taxon>
        <taxon>Sphaerotilaceae</taxon>
        <taxon>Ideonella</taxon>
    </lineage>
</organism>
<sequence>MWRSRWGLAWVAASLSLGLLVGHVGRGPEALPSSPLLLLDGRTYVVVSHRESSASDQPALLLREERTGRLEWRRAIILIALADGVSLLDVLTDVPVASFVSRGPHQYQLTVAPTHFSKAHRALLTDWRVLRAEVPLLQHVQPPSLISGPSRRAPEDVVLKKS</sequence>
<dbReference type="EMBL" id="JAGQDG010000002">
    <property type="protein sequence ID" value="MBQ0935046.1"/>
    <property type="molecule type" value="Genomic_DNA"/>
</dbReference>
<name>A0ABS5DW12_9BURK</name>
<gene>
    <name evidence="1" type="ORF">KAK11_06900</name>
</gene>
<comment type="caution">
    <text evidence="1">The sequence shown here is derived from an EMBL/GenBank/DDBJ whole genome shotgun (WGS) entry which is preliminary data.</text>
</comment>
<dbReference type="Proteomes" id="UP000672097">
    <property type="component" value="Unassembled WGS sequence"/>
</dbReference>